<keyword evidence="1" id="KW-1015">Disulfide bond</keyword>
<dbReference type="STRING" id="29170.A0A368GIR2"/>
<evidence type="ECO:0000313" key="3">
    <source>
        <dbReference type="EMBL" id="RCN43578.1"/>
    </source>
</evidence>
<reference evidence="3 4" key="1">
    <citation type="submission" date="2014-10" db="EMBL/GenBank/DDBJ databases">
        <title>Draft genome of the hookworm Ancylostoma caninum.</title>
        <authorList>
            <person name="Mitreva M."/>
        </authorList>
    </citation>
    <scope>NUCLEOTIDE SEQUENCE [LARGE SCALE GENOMIC DNA]</scope>
    <source>
        <strain evidence="3 4">Baltimore</strain>
    </source>
</reference>
<dbReference type="InterPro" id="IPR003582">
    <property type="entry name" value="ShKT_dom"/>
</dbReference>
<sequence length="78" mass="9245">MLCQCRVSCQQCQPNYRYGDCADYHPDCYKWSRSGECSKRWMVENCRRSCNTCVSNNVLRQRCAHRFARMAFLTVMGM</sequence>
<dbReference type="AlphaFoldDB" id="A0A368GIR2"/>
<evidence type="ECO:0000313" key="4">
    <source>
        <dbReference type="Proteomes" id="UP000252519"/>
    </source>
</evidence>
<comment type="caution">
    <text evidence="1">Lacks conserved residue(s) required for the propagation of feature annotation.</text>
</comment>
<dbReference type="EMBL" id="JOJR01000152">
    <property type="protein sequence ID" value="RCN43578.1"/>
    <property type="molecule type" value="Genomic_DNA"/>
</dbReference>
<evidence type="ECO:0000256" key="1">
    <source>
        <dbReference type="PROSITE-ProRule" id="PRU01005"/>
    </source>
</evidence>
<dbReference type="Pfam" id="PF01549">
    <property type="entry name" value="ShK"/>
    <property type="match status" value="1"/>
</dbReference>
<protein>
    <submittedName>
        <fullName evidence="3">ShTK domain protein</fullName>
    </submittedName>
</protein>
<dbReference type="SMART" id="SM00254">
    <property type="entry name" value="ShKT"/>
    <property type="match status" value="1"/>
</dbReference>
<evidence type="ECO:0000259" key="2">
    <source>
        <dbReference type="PROSITE" id="PS51670"/>
    </source>
</evidence>
<accession>A0A368GIR2</accession>
<dbReference type="OrthoDB" id="6132182at2759"/>
<feature type="disulfide bond" evidence="1">
    <location>
        <begin position="28"/>
        <end position="46"/>
    </location>
</feature>
<feature type="domain" description="ShKT" evidence="2">
    <location>
        <begin position="21"/>
        <end position="53"/>
    </location>
</feature>
<proteinExistence type="predicted"/>
<dbReference type="Proteomes" id="UP000252519">
    <property type="component" value="Unassembled WGS sequence"/>
</dbReference>
<dbReference type="PROSITE" id="PS51670">
    <property type="entry name" value="SHKT"/>
    <property type="match status" value="1"/>
</dbReference>
<organism evidence="3 4">
    <name type="scientific">Ancylostoma caninum</name>
    <name type="common">Dog hookworm</name>
    <dbReference type="NCBI Taxonomy" id="29170"/>
    <lineage>
        <taxon>Eukaryota</taxon>
        <taxon>Metazoa</taxon>
        <taxon>Ecdysozoa</taxon>
        <taxon>Nematoda</taxon>
        <taxon>Chromadorea</taxon>
        <taxon>Rhabditida</taxon>
        <taxon>Rhabditina</taxon>
        <taxon>Rhabditomorpha</taxon>
        <taxon>Strongyloidea</taxon>
        <taxon>Ancylostomatidae</taxon>
        <taxon>Ancylostomatinae</taxon>
        <taxon>Ancylostoma</taxon>
    </lineage>
</organism>
<name>A0A368GIR2_ANCCA</name>
<keyword evidence="4" id="KW-1185">Reference proteome</keyword>
<feature type="disulfide bond" evidence="1">
    <location>
        <begin position="37"/>
        <end position="50"/>
    </location>
</feature>
<gene>
    <name evidence="3" type="ORF">ANCCAN_10421</name>
</gene>
<comment type="caution">
    <text evidence="3">The sequence shown here is derived from an EMBL/GenBank/DDBJ whole genome shotgun (WGS) entry which is preliminary data.</text>
</comment>